<dbReference type="Proteomes" id="UP001165065">
    <property type="component" value="Unassembled WGS sequence"/>
</dbReference>
<dbReference type="EMBL" id="BRYA01000238">
    <property type="protein sequence ID" value="GMI45168.1"/>
    <property type="molecule type" value="Genomic_DNA"/>
</dbReference>
<feature type="compositionally biased region" description="Basic and acidic residues" evidence="2">
    <location>
        <begin position="382"/>
        <end position="391"/>
    </location>
</feature>
<dbReference type="OrthoDB" id="10358248at2759"/>
<sequence length="437" mass="49809">MEEEEQLSLKLLTKLEQLELENNRLHQQVHDNEQRESMLESKISAMDGMLEDAMADINTLEASQLSQTGWKKANEIYENVNAPSTPNLLPQSQLYGTSTRSPIRMVSHQATPPVSKHTPSSSQFEPWESGGIKNQITDFMTRMTELEKENDSLKHINLQLQNLNVMQQSKTIDPQGMQELEIAALHAERRVADLETDMAVLIANQQALLTTFEQKSSSLTRVTQEYKAYKAKRHMELRNFEMRLSAVAGDFRKAESSLQVAEERRKEDEETMANSKRQISLLQKELDRKNDAIQQMRAHTSKISENYKAMNEKFKSEQRSGKLELASMRAEGKEKDMQIARLLAETGDNLMLKQQKVELKQNCHDLLSVVETQQEMIQSLRDATKLSHPDFKPIQSSDGLNSKPLRQKATEEKPNNITTAAGAFAARRIEVLNDSNK</sequence>
<feature type="region of interest" description="Disordered" evidence="2">
    <location>
        <begin position="382"/>
        <end position="418"/>
    </location>
</feature>
<proteinExistence type="predicted"/>
<name>A0A9W7GJF4_9STRA</name>
<feature type="coiled-coil region" evidence="1">
    <location>
        <begin position="1"/>
        <end position="35"/>
    </location>
</feature>
<evidence type="ECO:0000313" key="3">
    <source>
        <dbReference type="EMBL" id="GMI45168.1"/>
    </source>
</evidence>
<evidence type="ECO:0000256" key="2">
    <source>
        <dbReference type="SAM" id="MobiDB-lite"/>
    </source>
</evidence>
<comment type="caution">
    <text evidence="3">The sequence shown here is derived from an EMBL/GenBank/DDBJ whole genome shotgun (WGS) entry which is preliminary data.</text>
</comment>
<keyword evidence="4" id="KW-1185">Reference proteome</keyword>
<feature type="compositionally biased region" description="Polar residues" evidence="2">
    <location>
        <begin position="110"/>
        <end position="124"/>
    </location>
</feature>
<gene>
    <name evidence="3" type="ORF">TrCOL_g10628</name>
</gene>
<organism evidence="3 4">
    <name type="scientific">Triparma columacea</name>
    <dbReference type="NCBI Taxonomy" id="722753"/>
    <lineage>
        <taxon>Eukaryota</taxon>
        <taxon>Sar</taxon>
        <taxon>Stramenopiles</taxon>
        <taxon>Ochrophyta</taxon>
        <taxon>Bolidophyceae</taxon>
        <taxon>Parmales</taxon>
        <taxon>Triparmaceae</taxon>
        <taxon>Triparma</taxon>
    </lineage>
</organism>
<feature type="coiled-coil region" evidence="1">
    <location>
        <begin position="251"/>
        <end position="299"/>
    </location>
</feature>
<dbReference type="AlphaFoldDB" id="A0A9W7GJF4"/>
<keyword evidence="1" id="KW-0175">Coiled coil</keyword>
<accession>A0A9W7GJF4</accession>
<evidence type="ECO:0000256" key="1">
    <source>
        <dbReference type="SAM" id="Coils"/>
    </source>
</evidence>
<reference evidence="4" key="1">
    <citation type="journal article" date="2023" name="Commun. Biol.">
        <title>Genome analysis of Parmales, the sister group of diatoms, reveals the evolutionary specialization of diatoms from phago-mixotrophs to photoautotrophs.</title>
        <authorList>
            <person name="Ban H."/>
            <person name="Sato S."/>
            <person name="Yoshikawa S."/>
            <person name="Yamada K."/>
            <person name="Nakamura Y."/>
            <person name="Ichinomiya M."/>
            <person name="Sato N."/>
            <person name="Blanc-Mathieu R."/>
            <person name="Endo H."/>
            <person name="Kuwata A."/>
            <person name="Ogata H."/>
        </authorList>
    </citation>
    <scope>NUCLEOTIDE SEQUENCE [LARGE SCALE GENOMIC DNA]</scope>
</reference>
<evidence type="ECO:0000313" key="4">
    <source>
        <dbReference type="Proteomes" id="UP001165065"/>
    </source>
</evidence>
<protein>
    <submittedName>
        <fullName evidence="3">Uncharacterized protein</fullName>
    </submittedName>
</protein>
<feature type="coiled-coil region" evidence="1">
    <location>
        <begin position="143"/>
        <end position="197"/>
    </location>
</feature>
<feature type="region of interest" description="Disordered" evidence="2">
    <location>
        <begin position="110"/>
        <end position="129"/>
    </location>
</feature>